<dbReference type="RefSeq" id="WP_188670833.1">
    <property type="nucleotide sequence ID" value="NZ_BMKA01000001.1"/>
</dbReference>
<keyword evidence="5 6" id="KW-0472">Membrane</keyword>
<dbReference type="Gene3D" id="1.10.3730.20">
    <property type="match status" value="1"/>
</dbReference>
<name>A0A916QTA8_9RHOB</name>
<dbReference type="AlphaFoldDB" id="A0A916QTA8"/>
<keyword evidence="3 6" id="KW-0812">Transmembrane</keyword>
<evidence type="ECO:0000256" key="4">
    <source>
        <dbReference type="ARBA" id="ARBA00022989"/>
    </source>
</evidence>
<protein>
    <submittedName>
        <fullName evidence="8">DMT transporter permease</fullName>
    </submittedName>
</protein>
<dbReference type="Proteomes" id="UP000628017">
    <property type="component" value="Unassembled WGS sequence"/>
</dbReference>
<keyword evidence="9" id="KW-1185">Reference proteome</keyword>
<keyword evidence="4 6" id="KW-1133">Transmembrane helix</keyword>
<feature type="transmembrane region" description="Helical" evidence="6">
    <location>
        <begin position="45"/>
        <end position="63"/>
    </location>
</feature>
<evidence type="ECO:0000313" key="9">
    <source>
        <dbReference type="Proteomes" id="UP000628017"/>
    </source>
</evidence>
<dbReference type="SUPFAM" id="SSF103481">
    <property type="entry name" value="Multidrug resistance efflux transporter EmrE"/>
    <property type="match status" value="2"/>
</dbReference>
<evidence type="ECO:0000259" key="7">
    <source>
        <dbReference type="Pfam" id="PF00892"/>
    </source>
</evidence>
<feature type="transmembrane region" description="Helical" evidence="6">
    <location>
        <begin position="130"/>
        <end position="147"/>
    </location>
</feature>
<dbReference type="GO" id="GO:0016020">
    <property type="term" value="C:membrane"/>
    <property type="evidence" value="ECO:0007669"/>
    <property type="project" value="UniProtKB-SubCell"/>
</dbReference>
<gene>
    <name evidence="8" type="ORF">GCM10011498_06370</name>
</gene>
<dbReference type="InterPro" id="IPR037185">
    <property type="entry name" value="EmrE-like"/>
</dbReference>
<reference evidence="8" key="1">
    <citation type="journal article" date="2014" name="Int. J. Syst. Evol. Microbiol.">
        <title>Complete genome sequence of Corynebacterium casei LMG S-19264T (=DSM 44701T), isolated from a smear-ripened cheese.</title>
        <authorList>
            <consortium name="US DOE Joint Genome Institute (JGI-PGF)"/>
            <person name="Walter F."/>
            <person name="Albersmeier A."/>
            <person name="Kalinowski J."/>
            <person name="Ruckert C."/>
        </authorList>
    </citation>
    <scope>NUCLEOTIDE SEQUENCE</scope>
    <source>
        <strain evidence="8">CGMCC 1.15880</strain>
    </source>
</reference>
<proteinExistence type="inferred from homology"/>
<feature type="transmembrane region" description="Helical" evidence="6">
    <location>
        <begin position="218"/>
        <end position="237"/>
    </location>
</feature>
<reference evidence="8" key="2">
    <citation type="submission" date="2020-09" db="EMBL/GenBank/DDBJ databases">
        <authorList>
            <person name="Sun Q."/>
            <person name="Zhou Y."/>
        </authorList>
    </citation>
    <scope>NUCLEOTIDE SEQUENCE</scope>
    <source>
        <strain evidence="8">CGMCC 1.15880</strain>
    </source>
</reference>
<dbReference type="PANTHER" id="PTHR22911">
    <property type="entry name" value="ACYL-MALONYL CONDENSING ENZYME-RELATED"/>
    <property type="match status" value="1"/>
</dbReference>
<evidence type="ECO:0000313" key="8">
    <source>
        <dbReference type="EMBL" id="GGA09211.1"/>
    </source>
</evidence>
<dbReference type="PANTHER" id="PTHR22911:SF6">
    <property type="entry name" value="SOLUTE CARRIER FAMILY 35 MEMBER G1"/>
    <property type="match status" value="1"/>
</dbReference>
<feature type="transmembrane region" description="Helical" evidence="6">
    <location>
        <begin position="105"/>
        <end position="123"/>
    </location>
</feature>
<feature type="domain" description="EamA" evidence="7">
    <location>
        <begin position="14"/>
        <end position="146"/>
    </location>
</feature>
<evidence type="ECO:0000256" key="5">
    <source>
        <dbReference type="ARBA" id="ARBA00023136"/>
    </source>
</evidence>
<feature type="transmembrane region" description="Helical" evidence="6">
    <location>
        <begin position="12"/>
        <end position="33"/>
    </location>
</feature>
<feature type="transmembrane region" description="Helical" evidence="6">
    <location>
        <begin position="270"/>
        <end position="287"/>
    </location>
</feature>
<feature type="domain" description="EamA" evidence="7">
    <location>
        <begin position="160"/>
        <end position="285"/>
    </location>
</feature>
<evidence type="ECO:0000256" key="3">
    <source>
        <dbReference type="ARBA" id="ARBA00022692"/>
    </source>
</evidence>
<evidence type="ECO:0000256" key="1">
    <source>
        <dbReference type="ARBA" id="ARBA00004141"/>
    </source>
</evidence>
<accession>A0A916QTA8</accession>
<evidence type="ECO:0000256" key="6">
    <source>
        <dbReference type="SAM" id="Phobius"/>
    </source>
</evidence>
<dbReference type="EMBL" id="BMKA01000001">
    <property type="protein sequence ID" value="GGA09211.1"/>
    <property type="molecule type" value="Genomic_DNA"/>
</dbReference>
<feature type="transmembrane region" description="Helical" evidence="6">
    <location>
        <begin position="186"/>
        <end position="206"/>
    </location>
</feature>
<dbReference type="Pfam" id="PF00892">
    <property type="entry name" value="EamA"/>
    <property type="match status" value="2"/>
</dbReference>
<comment type="similarity">
    <text evidence="2">Belongs to the drug/metabolite transporter (DMT) superfamily. 10 TMS drug/metabolite exporter (DME) (TC 2.A.7.3) family.</text>
</comment>
<feature type="transmembrane region" description="Helical" evidence="6">
    <location>
        <begin position="244"/>
        <end position="264"/>
    </location>
</feature>
<sequence>MRPPASDEQSQPLKAAMFMTGAMFSFTLMAVSGRELAASLDTFEIMTYRSAIGLVVVLCLAALNGRMGEISTNRLGLHTVRNLFHFTGQNLWLYALIYIPLSQLFAFEFTSPLWIALLAPLFLGEKMSRTRILSFILGFVGILIVARPESAPITLATGAAAACAVMFAFTTIATKSLSRTEPTTSIMFWLTAIQGVLGLACAGYDMDITLPSLADLPWVFFVGLGGLIAHYCITTALKLAPATIVAPLEFLRLPLVAVVAFFLYGEPLVAAIFIGAALVFGANYLNIRAENKANLARSRATTV</sequence>
<comment type="subcellular location">
    <subcellularLocation>
        <location evidence="1">Membrane</location>
        <topology evidence="1">Multi-pass membrane protein</topology>
    </subcellularLocation>
</comment>
<feature type="transmembrane region" description="Helical" evidence="6">
    <location>
        <begin position="153"/>
        <end position="174"/>
    </location>
</feature>
<organism evidence="8 9">
    <name type="scientific">Neptunicoccus cionae</name>
    <dbReference type="NCBI Taxonomy" id="2035344"/>
    <lineage>
        <taxon>Bacteria</taxon>
        <taxon>Pseudomonadati</taxon>
        <taxon>Pseudomonadota</taxon>
        <taxon>Alphaproteobacteria</taxon>
        <taxon>Rhodobacterales</taxon>
        <taxon>Paracoccaceae</taxon>
        <taxon>Neptunicoccus</taxon>
    </lineage>
</organism>
<comment type="caution">
    <text evidence="8">The sequence shown here is derived from an EMBL/GenBank/DDBJ whole genome shotgun (WGS) entry which is preliminary data.</text>
</comment>
<evidence type="ECO:0000256" key="2">
    <source>
        <dbReference type="ARBA" id="ARBA00009853"/>
    </source>
</evidence>
<dbReference type="InterPro" id="IPR000620">
    <property type="entry name" value="EamA_dom"/>
</dbReference>